<reference evidence="3" key="1">
    <citation type="submission" date="2024-07" db="EMBL/GenBank/DDBJ databases">
        <title>Two chromosome-level genome assemblies of Korean endemic species Abeliophyllum distichum and Forsythia ovata (Oleaceae).</title>
        <authorList>
            <person name="Jang H."/>
        </authorList>
    </citation>
    <scope>NUCLEOTIDE SEQUENCE [LARGE SCALE GENOMIC DNA]</scope>
</reference>
<evidence type="ECO:0000256" key="1">
    <source>
        <dbReference type="SAM" id="MobiDB-lite"/>
    </source>
</evidence>
<accession>A0ABD1VYK8</accession>
<feature type="region of interest" description="Disordered" evidence="1">
    <location>
        <begin position="1"/>
        <end position="29"/>
    </location>
</feature>
<evidence type="ECO:0000313" key="2">
    <source>
        <dbReference type="EMBL" id="KAL2542479.1"/>
    </source>
</evidence>
<gene>
    <name evidence="2" type="ORF">Adt_03457</name>
</gene>
<proteinExistence type="predicted"/>
<keyword evidence="3" id="KW-1185">Reference proteome</keyword>
<comment type="caution">
    <text evidence="2">The sequence shown here is derived from an EMBL/GenBank/DDBJ whole genome shotgun (WGS) entry which is preliminary data.</text>
</comment>
<dbReference type="AlphaFoldDB" id="A0ABD1VYK8"/>
<name>A0ABD1VYK8_9LAMI</name>
<dbReference type="EMBL" id="JBFOLK010000001">
    <property type="protein sequence ID" value="KAL2542479.1"/>
    <property type="molecule type" value="Genomic_DNA"/>
</dbReference>
<organism evidence="2 3">
    <name type="scientific">Abeliophyllum distichum</name>
    <dbReference type="NCBI Taxonomy" id="126358"/>
    <lineage>
        <taxon>Eukaryota</taxon>
        <taxon>Viridiplantae</taxon>
        <taxon>Streptophyta</taxon>
        <taxon>Embryophyta</taxon>
        <taxon>Tracheophyta</taxon>
        <taxon>Spermatophyta</taxon>
        <taxon>Magnoliopsida</taxon>
        <taxon>eudicotyledons</taxon>
        <taxon>Gunneridae</taxon>
        <taxon>Pentapetalae</taxon>
        <taxon>asterids</taxon>
        <taxon>lamiids</taxon>
        <taxon>Lamiales</taxon>
        <taxon>Oleaceae</taxon>
        <taxon>Forsythieae</taxon>
        <taxon>Abeliophyllum</taxon>
    </lineage>
</organism>
<dbReference type="PANTHER" id="PTHR33240">
    <property type="entry name" value="OS08G0508500 PROTEIN"/>
    <property type="match status" value="1"/>
</dbReference>
<sequence length="180" mass="19505">MGGIATGGDSNSARKSYARGNRSTSVGKSERFSQNITFNNEDLEGVTCPHDDALFEGATVIPEGTTELPVTLGTYPASVVIMTSFLLVKAHMPCNAIYGRPLLNAARAVVSTYHQVLKIGGGMDFEEKHKLVACLSENINVFAWGPQDIKEISPMIAQHRVAISLGTKPIKQKKRQFTPE</sequence>
<dbReference type="PANTHER" id="PTHR33240:SF17">
    <property type="entry name" value="EUKARYOTIC PEPTIDE CHAIN RELEASE FACTOR GTP-BINDING SUBUNIT-LIKE"/>
    <property type="match status" value="1"/>
</dbReference>
<protein>
    <submittedName>
        <fullName evidence="2">Ribonuclease H</fullName>
    </submittedName>
</protein>
<dbReference type="Proteomes" id="UP001604336">
    <property type="component" value="Unassembled WGS sequence"/>
</dbReference>
<evidence type="ECO:0000313" key="3">
    <source>
        <dbReference type="Proteomes" id="UP001604336"/>
    </source>
</evidence>